<dbReference type="Gene3D" id="1.20.1070.10">
    <property type="entry name" value="Rhodopsin 7-helix transmembrane proteins"/>
    <property type="match status" value="1"/>
</dbReference>
<accession>A0AAE0YNL1</accession>
<name>A0AAE0YNL1_9GAST</name>
<keyword evidence="3 6" id="KW-1133">Transmembrane helix</keyword>
<keyword evidence="2 6" id="KW-0812">Transmembrane</keyword>
<evidence type="ECO:0000313" key="8">
    <source>
        <dbReference type="EMBL" id="KAK3750894.1"/>
    </source>
</evidence>
<organism evidence="8 9">
    <name type="scientific">Elysia crispata</name>
    <name type="common">lettuce slug</name>
    <dbReference type="NCBI Taxonomy" id="231223"/>
    <lineage>
        <taxon>Eukaryota</taxon>
        <taxon>Metazoa</taxon>
        <taxon>Spiralia</taxon>
        <taxon>Lophotrochozoa</taxon>
        <taxon>Mollusca</taxon>
        <taxon>Gastropoda</taxon>
        <taxon>Heterobranchia</taxon>
        <taxon>Euthyneura</taxon>
        <taxon>Panpulmonata</taxon>
        <taxon>Sacoglossa</taxon>
        <taxon>Placobranchoidea</taxon>
        <taxon>Plakobranchidae</taxon>
        <taxon>Elysia</taxon>
    </lineage>
</organism>
<dbReference type="InterPro" id="IPR052954">
    <property type="entry name" value="GPCR-Ligand_Int"/>
</dbReference>
<evidence type="ECO:0000256" key="1">
    <source>
        <dbReference type="ARBA" id="ARBA00004370"/>
    </source>
</evidence>
<dbReference type="Pfam" id="PF10328">
    <property type="entry name" value="7TM_GPCR_Srx"/>
    <property type="match status" value="1"/>
</dbReference>
<dbReference type="SUPFAM" id="SSF81321">
    <property type="entry name" value="Family A G protein-coupled receptor-like"/>
    <property type="match status" value="1"/>
</dbReference>
<gene>
    <name evidence="8" type="ORF">RRG08_029815</name>
</gene>
<dbReference type="InterPro" id="IPR017452">
    <property type="entry name" value="GPCR_Rhodpsn_7TM"/>
</dbReference>
<evidence type="ECO:0000256" key="6">
    <source>
        <dbReference type="SAM" id="Phobius"/>
    </source>
</evidence>
<feature type="domain" description="G-protein coupled receptors family 1 profile" evidence="7">
    <location>
        <begin position="52"/>
        <end position="322"/>
    </location>
</feature>
<dbReference type="InterPro" id="IPR019430">
    <property type="entry name" value="7TM_GPCR_serpentine_rcpt_Srx"/>
</dbReference>
<sequence>MSDQNQTLMWAASESDPSGNGTNEYVSLKLRNVLLQVNCIILLLLGVTGIPTNVLNMLIFHKMGLGRGTNISFFALSAADLVCGCIYVFLAVVMMGQSRLLDLGVDISDFRYLFGPIILSVSAFISWVTTIISVERCFCVLLPQRTKDIFSEKTTLSLIAGMLLVQVSVIIASVVSKRLTITRSTLNNQSQVRLDHSTIDSSVFVSLNFWAASLPTFICLLIVVCSTGFLLVALTKRGKWLQSLPSSGNNAIKKNKKLMYVVVAISVIHIICFLPGVITIFVSFAVTDFNPFEPRSKNLYLVLSSFVGEFQALSSVVNMFVYLRMSSNYNQCWRNLLHLPSRRVFPA</sequence>
<dbReference type="PANTHER" id="PTHR46641">
    <property type="entry name" value="FMRFAMIDE RECEPTOR-RELATED"/>
    <property type="match status" value="1"/>
</dbReference>
<evidence type="ECO:0000256" key="5">
    <source>
        <dbReference type="SAM" id="MobiDB-lite"/>
    </source>
</evidence>
<evidence type="ECO:0000313" key="9">
    <source>
        <dbReference type="Proteomes" id="UP001283361"/>
    </source>
</evidence>
<dbReference type="Proteomes" id="UP001283361">
    <property type="component" value="Unassembled WGS sequence"/>
</dbReference>
<dbReference type="PANTHER" id="PTHR46641:SF2">
    <property type="entry name" value="FMRFAMIDE RECEPTOR"/>
    <property type="match status" value="1"/>
</dbReference>
<dbReference type="AlphaFoldDB" id="A0AAE0YNL1"/>
<protein>
    <recommendedName>
        <fullName evidence="7">G-protein coupled receptors family 1 profile domain-containing protein</fullName>
    </recommendedName>
</protein>
<evidence type="ECO:0000256" key="2">
    <source>
        <dbReference type="ARBA" id="ARBA00022692"/>
    </source>
</evidence>
<evidence type="ECO:0000256" key="3">
    <source>
        <dbReference type="ARBA" id="ARBA00022989"/>
    </source>
</evidence>
<comment type="subcellular location">
    <subcellularLocation>
        <location evidence="1">Membrane</location>
    </subcellularLocation>
</comment>
<keyword evidence="9" id="KW-1185">Reference proteome</keyword>
<feature type="transmembrane region" description="Helical" evidence="6">
    <location>
        <begin position="113"/>
        <end position="134"/>
    </location>
</feature>
<evidence type="ECO:0000256" key="4">
    <source>
        <dbReference type="ARBA" id="ARBA00023136"/>
    </source>
</evidence>
<feature type="transmembrane region" description="Helical" evidence="6">
    <location>
        <begin position="258"/>
        <end position="287"/>
    </location>
</feature>
<dbReference type="GO" id="GO:0016020">
    <property type="term" value="C:membrane"/>
    <property type="evidence" value="ECO:0007669"/>
    <property type="project" value="UniProtKB-SubCell"/>
</dbReference>
<dbReference type="CDD" id="cd00637">
    <property type="entry name" value="7tm_classA_rhodopsin-like"/>
    <property type="match status" value="1"/>
</dbReference>
<feature type="transmembrane region" description="Helical" evidence="6">
    <location>
        <begin position="209"/>
        <end position="234"/>
    </location>
</feature>
<feature type="transmembrane region" description="Helical" evidence="6">
    <location>
        <begin position="71"/>
        <end position="93"/>
    </location>
</feature>
<evidence type="ECO:0000259" key="7">
    <source>
        <dbReference type="PROSITE" id="PS50262"/>
    </source>
</evidence>
<feature type="transmembrane region" description="Helical" evidence="6">
    <location>
        <begin position="155"/>
        <end position="175"/>
    </location>
</feature>
<dbReference type="EMBL" id="JAWDGP010005843">
    <property type="protein sequence ID" value="KAK3750894.1"/>
    <property type="molecule type" value="Genomic_DNA"/>
</dbReference>
<dbReference type="PROSITE" id="PS50262">
    <property type="entry name" value="G_PROTEIN_RECEP_F1_2"/>
    <property type="match status" value="1"/>
</dbReference>
<feature type="transmembrane region" description="Helical" evidence="6">
    <location>
        <begin position="33"/>
        <end position="59"/>
    </location>
</feature>
<reference evidence="8" key="1">
    <citation type="journal article" date="2023" name="G3 (Bethesda)">
        <title>A reference genome for the long-term kleptoplast-retaining sea slug Elysia crispata morphotype clarki.</title>
        <authorList>
            <person name="Eastman K.E."/>
            <person name="Pendleton A.L."/>
            <person name="Shaikh M.A."/>
            <person name="Suttiyut T."/>
            <person name="Ogas R."/>
            <person name="Tomko P."/>
            <person name="Gavelis G."/>
            <person name="Widhalm J.R."/>
            <person name="Wisecaver J.H."/>
        </authorList>
    </citation>
    <scope>NUCLEOTIDE SEQUENCE</scope>
    <source>
        <strain evidence="8">ECLA1</strain>
    </source>
</reference>
<proteinExistence type="predicted"/>
<feature type="region of interest" description="Disordered" evidence="5">
    <location>
        <begin position="1"/>
        <end position="20"/>
    </location>
</feature>
<comment type="caution">
    <text evidence="8">The sequence shown here is derived from an EMBL/GenBank/DDBJ whole genome shotgun (WGS) entry which is preliminary data.</text>
</comment>
<feature type="transmembrane region" description="Helical" evidence="6">
    <location>
        <begin position="299"/>
        <end position="323"/>
    </location>
</feature>
<keyword evidence="4 6" id="KW-0472">Membrane</keyword>